<feature type="region of interest" description="Disordered" evidence="1">
    <location>
        <begin position="427"/>
        <end position="447"/>
    </location>
</feature>
<dbReference type="Proteomes" id="UP000663862">
    <property type="component" value="Unassembled WGS sequence"/>
</dbReference>
<dbReference type="EMBL" id="CAJOBQ010004203">
    <property type="protein sequence ID" value="CAF4630063.1"/>
    <property type="molecule type" value="Genomic_DNA"/>
</dbReference>
<gene>
    <name evidence="2" type="ORF">TSG867_LOCUS29548</name>
</gene>
<proteinExistence type="predicted"/>
<evidence type="ECO:0000256" key="1">
    <source>
        <dbReference type="SAM" id="MobiDB-lite"/>
    </source>
</evidence>
<comment type="caution">
    <text evidence="2">The sequence shown here is derived from an EMBL/GenBank/DDBJ whole genome shotgun (WGS) entry which is preliminary data.</text>
</comment>
<reference evidence="2" key="1">
    <citation type="submission" date="2021-02" db="EMBL/GenBank/DDBJ databases">
        <authorList>
            <person name="Nowell W R."/>
        </authorList>
    </citation>
    <scope>NUCLEOTIDE SEQUENCE</scope>
</reference>
<sequence length="447" mass="50579">MSRYQLLQEVVGLTLIKGDDRIDRSAIIAAIGKIVPVADLESFDNLGDQNKWFIIFKTNLSKMKFLELENLLVNEQTFAIHKPYREVKLIRLVNVPTAISDDYIRDITSKWGGTVINIECETLPRPYSNIKTKGEKADPQDPQSQEIPWGSHGDPKIPWGSENPMGIRKSHGDPTGIRAVEKIAGSAEAKLLEIQALRDIKKLICFEADDRSYMIKPGCRGSIRYLHQLLHQKHEEHQKDITLKFKRNKQSSSPENSQTIHNISQDSSQAGPTSSHQQPLTTADSMNKLNHYSSIISMMNEWFEKYCETINVSAGTLTEKEDFQLFIVSNGTDEEASISCSCGIKVQLTKNHHTFSLSNYYKHVKSKSCMMMKNKKKNNSNAYNEPNTIDEQECLDDERSQDISMTETIQSSDSSIAIDNTVDIVQSSKRSIGVHNTGVQKKQRTKR</sequence>
<evidence type="ECO:0000313" key="2">
    <source>
        <dbReference type="EMBL" id="CAF4630063.1"/>
    </source>
</evidence>
<organism evidence="2 3">
    <name type="scientific">Rotaria socialis</name>
    <dbReference type="NCBI Taxonomy" id="392032"/>
    <lineage>
        <taxon>Eukaryota</taxon>
        <taxon>Metazoa</taxon>
        <taxon>Spiralia</taxon>
        <taxon>Gnathifera</taxon>
        <taxon>Rotifera</taxon>
        <taxon>Eurotatoria</taxon>
        <taxon>Bdelloidea</taxon>
        <taxon>Philodinida</taxon>
        <taxon>Philodinidae</taxon>
        <taxon>Rotaria</taxon>
    </lineage>
</organism>
<feature type="compositionally biased region" description="Polar residues" evidence="1">
    <location>
        <begin position="250"/>
        <end position="281"/>
    </location>
</feature>
<feature type="region of interest" description="Disordered" evidence="1">
    <location>
        <begin position="238"/>
        <end position="281"/>
    </location>
</feature>
<protein>
    <submittedName>
        <fullName evidence="2">Uncharacterized protein</fullName>
    </submittedName>
</protein>
<dbReference type="AlphaFoldDB" id="A0A821E4K7"/>
<name>A0A821E4K7_9BILA</name>
<feature type="region of interest" description="Disordered" evidence="1">
    <location>
        <begin position="131"/>
        <end position="174"/>
    </location>
</feature>
<evidence type="ECO:0000313" key="3">
    <source>
        <dbReference type="Proteomes" id="UP000663862"/>
    </source>
</evidence>
<accession>A0A821E4K7</accession>